<protein>
    <submittedName>
        <fullName evidence="1">Transposon Ty3-I Gag-Pol polyprotein</fullName>
    </submittedName>
</protein>
<comment type="caution">
    <text evidence="1">The sequence shown here is derived from an EMBL/GenBank/DDBJ whole genome shotgun (WGS) entry which is preliminary data.</text>
</comment>
<name>A0A6G0YJG8_APHCR</name>
<dbReference type="OrthoDB" id="6618089at2759"/>
<evidence type="ECO:0000313" key="1">
    <source>
        <dbReference type="EMBL" id="KAF0756897.1"/>
    </source>
</evidence>
<dbReference type="EMBL" id="VUJU01003731">
    <property type="protein sequence ID" value="KAF0756897.1"/>
    <property type="molecule type" value="Genomic_DNA"/>
</dbReference>
<proteinExistence type="predicted"/>
<keyword evidence="2" id="KW-1185">Reference proteome</keyword>
<dbReference type="AlphaFoldDB" id="A0A6G0YJG8"/>
<gene>
    <name evidence="1" type="ORF">FWK35_00012383</name>
</gene>
<evidence type="ECO:0000313" key="2">
    <source>
        <dbReference type="Proteomes" id="UP000478052"/>
    </source>
</evidence>
<sequence length="75" mass="8766">MSPFYLLHGMEANQPLDNKLIAGENETYNITKALKELQTIRETIPVIIKKEQSLQKKLYDRKHKNINFKPGQKVK</sequence>
<organism evidence="1 2">
    <name type="scientific">Aphis craccivora</name>
    <name type="common">Cowpea aphid</name>
    <dbReference type="NCBI Taxonomy" id="307492"/>
    <lineage>
        <taxon>Eukaryota</taxon>
        <taxon>Metazoa</taxon>
        <taxon>Ecdysozoa</taxon>
        <taxon>Arthropoda</taxon>
        <taxon>Hexapoda</taxon>
        <taxon>Insecta</taxon>
        <taxon>Pterygota</taxon>
        <taxon>Neoptera</taxon>
        <taxon>Paraneoptera</taxon>
        <taxon>Hemiptera</taxon>
        <taxon>Sternorrhyncha</taxon>
        <taxon>Aphidomorpha</taxon>
        <taxon>Aphidoidea</taxon>
        <taxon>Aphididae</taxon>
        <taxon>Aphidini</taxon>
        <taxon>Aphis</taxon>
        <taxon>Aphis</taxon>
    </lineage>
</organism>
<reference evidence="1 2" key="1">
    <citation type="submission" date="2019-08" db="EMBL/GenBank/DDBJ databases">
        <title>Whole genome of Aphis craccivora.</title>
        <authorList>
            <person name="Voronova N.V."/>
            <person name="Shulinski R.S."/>
            <person name="Bandarenka Y.V."/>
            <person name="Zhorov D.G."/>
            <person name="Warner D."/>
        </authorList>
    </citation>
    <scope>NUCLEOTIDE SEQUENCE [LARGE SCALE GENOMIC DNA]</scope>
    <source>
        <strain evidence="1">180601</strain>
        <tissue evidence="1">Whole Body</tissue>
    </source>
</reference>
<accession>A0A6G0YJG8</accession>
<dbReference type="Proteomes" id="UP000478052">
    <property type="component" value="Unassembled WGS sequence"/>
</dbReference>